<feature type="compositionally biased region" description="Polar residues" evidence="1">
    <location>
        <begin position="39"/>
        <end position="56"/>
    </location>
</feature>
<organism evidence="2 3">
    <name type="scientific">Stieleria maiorica</name>
    <dbReference type="NCBI Taxonomy" id="2795974"/>
    <lineage>
        <taxon>Bacteria</taxon>
        <taxon>Pseudomonadati</taxon>
        <taxon>Planctomycetota</taxon>
        <taxon>Planctomycetia</taxon>
        <taxon>Pirellulales</taxon>
        <taxon>Pirellulaceae</taxon>
        <taxon>Stieleria</taxon>
    </lineage>
</organism>
<keyword evidence="3" id="KW-1185">Reference proteome</keyword>
<gene>
    <name evidence="2" type="ORF">Mal15_08670</name>
</gene>
<evidence type="ECO:0000313" key="3">
    <source>
        <dbReference type="Proteomes" id="UP000321353"/>
    </source>
</evidence>
<evidence type="ECO:0000256" key="1">
    <source>
        <dbReference type="SAM" id="MobiDB-lite"/>
    </source>
</evidence>
<dbReference type="EMBL" id="CP036264">
    <property type="protein sequence ID" value="QEF96837.1"/>
    <property type="molecule type" value="Genomic_DNA"/>
</dbReference>
<feature type="region of interest" description="Disordered" evidence="1">
    <location>
        <begin position="37"/>
        <end position="71"/>
    </location>
</feature>
<proteinExistence type="predicted"/>
<accession>A0A5B9MC90</accession>
<protein>
    <submittedName>
        <fullName evidence="2">Uncharacterized protein</fullName>
    </submittedName>
</protein>
<evidence type="ECO:0000313" key="2">
    <source>
        <dbReference type="EMBL" id="QEF96837.1"/>
    </source>
</evidence>
<dbReference type="Proteomes" id="UP000321353">
    <property type="component" value="Chromosome"/>
</dbReference>
<reference evidence="2 3" key="1">
    <citation type="submission" date="2019-02" db="EMBL/GenBank/DDBJ databases">
        <title>Planctomycetal bacteria perform biofilm scaping via a novel small molecule.</title>
        <authorList>
            <person name="Jeske O."/>
            <person name="Boedeker C."/>
            <person name="Wiegand S."/>
            <person name="Breitling P."/>
            <person name="Kallscheuer N."/>
            <person name="Jogler M."/>
            <person name="Rohde M."/>
            <person name="Petersen J."/>
            <person name="Medema M.H."/>
            <person name="Surup F."/>
            <person name="Jogler C."/>
        </authorList>
    </citation>
    <scope>NUCLEOTIDE SEQUENCE [LARGE SCALE GENOMIC DNA]</scope>
    <source>
        <strain evidence="2 3">Mal15</strain>
    </source>
</reference>
<sequence>MLDVAIPSSADTDSLRFVPFESKIPDRETPVRLILVPVPTSSDEASSDGESTNSVTRHLDLPTARDVPRKQ</sequence>
<dbReference type="AlphaFoldDB" id="A0A5B9MC90"/>
<name>A0A5B9MC90_9BACT</name>
<dbReference type="KEGG" id="smam:Mal15_08670"/>